<dbReference type="AlphaFoldDB" id="A0A392N1W7"/>
<evidence type="ECO:0000256" key="3">
    <source>
        <dbReference type="ARBA" id="ARBA00022777"/>
    </source>
</evidence>
<evidence type="ECO:0000256" key="2">
    <source>
        <dbReference type="ARBA" id="ARBA00022741"/>
    </source>
</evidence>
<keyword evidence="2" id="KW-0547">Nucleotide-binding</keyword>
<evidence type="ECO:0000256" key="1">
    <source>
        <dbReference type="ARBA" id="ARBA00022679"/>
    </source>
</evidence>
<dbReference type="PROSITE" id="PS50011">
    <property type="entry name" value="PROTEIN_KINASE_DOM"/>
    <property type="match status" value="1"/>
</dbReference>
<dbReference type="PANTHER" id="PTHR43671:SF66">
    <property type="entry name" value="SERINE_THREONINE-PROTEIN KINASE NEK2"/>
    <property type="match status" value="1"/>
</dbReference>
<feature type="domain" description="Protein kinase" evidence="5">
    <location>
        <begin position="1"/>
        <end position="117"/>
    </location>
</feature>
<proteinExistence type="predicted"/>
<organism evidence="6 7">
    <name type="scientific">Trifolium medium</name>
    <dbReference type="NCBI Taxonomy" id="97028"/>
    <lineage>
        <taxon>Eukaryota</taxon>
        <taxon>Viridiplantae</taxon>
        <taxon>Streptophyta</taxon>
        <taxon>Embryophyta</taxon>
        <taxon>Tracheophyta</taxon>
        <taxon>Spermatophyta</taxon>
        <taxon>Magnoliopsida</taxon>
        <taxon>eudicotyledons</taxon>
        <taxon>Gunneridae</taxon>
        <taxon>Pentapetalae</taxon>
        <taxon>rosids</taxon>
        <taxon>fabids</taxon>
        <taxon>Fabales</taxon>
        <taxon>Fabaceae</taxon>
        <taxon>Papilionoideae</taxon>
        <taxon>50 kb inversion clade</taxon>
        <taxon>NPAAA clade</taxon>
        <taxon>Hologalegina</taxon>
        <taxon>IRL clade</taxon>
        <taxon>Trifolieae</taxon>
        <taxon>Trifolium</taxon>
    </lineage>
</organism>
<dbReference type="InterPro" id="IPR000719">
    <property type="entry name" value="Prot_kinase_dom"/>
</dbReference>
<evidence type="ECO:0000313" key="7">
    <source>
        <dbReference type="Proteomes" id="UP000265520"/>
    </source>
</evidence>
<evidence type="ECO:0000313" key="6">
    <source>
        <dbReference type="EMBL" id="MCH92958.1"/>
    </source>
</evidence>
<keyword evidence="3 6" id="KW-0418">Kinase</keyword>
<keyword evidence="4" id="KW-0067">ATP-binding</keyword>
<evidence type="ECO:0000256" key="4">
    <source>
        <dbReference type="ARBA" id="ARBA00022840"/>
    </source>
</evidence>
<dbReference type="Proteomes" id="UP000265520">
    <property type="component" value="Unassembled WGS sequence"/>
</dbReference>
<reference evidence="6 7" key="1">
    <citation type="journal article" date="2018" name="Front. Plant Sci.">
        <title>Red Clover (Trifolium pratense) and Zigzag Clover (T. medium) - A Picture of Genomic Similarities and Differences.</title>
        <authorList>
            <person name="Dluhosova J."/>
            <person name="Istvanek J."/>
            <person name="Nedelnik J."/>
            <person name="Repkova J."/>
        </authorList>
    </citation>
    <scope>NUCLEOTIDE SEQUENCE [LARGE SCALE GENOMIC DNA]</scope>
    <source>
        <strain evidence="7">cv. 10/8</strain>
        <tissue evidence="6">Leaf</tissue>
    </source>
</reference>
<accession>A0A392N1W7</accession>
<keyword evidence="1" id="KW-0808">Transferase</keyword>
<keyword evidence="7" id="KW-1185">Reference proteome</keyword>
<dbReference type="EMBL" id="LXQA010023857">
    <property type="protein sequence ID" value="MCH92958.1"/>
    <property type="molecule type" value="Genomic_DNA"/>
</dbReference>
<dbReference type="Pfam" id="PF00069">
    <property type="entry name" value="Pkinase"/>
    <property type="match status" value="1"/>
</dbReference>
<name>A0A392N1W7_9FABA</name>
<dbReference type="GO" id="GO:0005524">
    <property type="term" value="F:ATP binding"/>
    <property type="evidence" value="ECO:0007669"/>
    <property type="project" value="UniProtKB-KW"/>
</dbReference>
<dbReference type="GO" id="GO:0004674">
    <property type="term" value="F:protein serine/threonine kinase activity"/>
    <property type="evidence" value="ECO:0007669"/>
    <property type="project" value="TreeGrafter"/>
</dbReference>
<dbReference type="PANTHER" id="PTHR43671">
    <property type="entry name" value="SERINE/THREONINE-PROTEIN KINASE NEK"/>
    <property type="match status" value="1"/>
</dbReference>
<evidence type="ECO:0000259" key="5">
    <source>
        <dbReference type="PROSITE" id="PS50011"/>
    </source>
</evidence>
<dbReference type="InterPro" id="IPR011009">
    <property type="entry name" value="Kinase-like_dom_sf"/>
</dbReference>
<dbReference type="InterPro" id="IPR050660">
    <property type="entry name" value="NEK_Ser/Thr_kinase"/>
</dbReference>
<comment type="caution">
    <text evidence="6">The sequence shown here is derived from an EMBL/GenBank/DDBJ whole genome shotgun (WGS) entry which is preliminary data.</text>
</comment>
<protein>
    <submittedName>
        <fullName evidence="6">Serine/threonine-protein kinase Nek2-like</fullName>
    </submittedName>
</protein>
<sequence length="117" mass="13047">GCFVCIIISYCEGGDMAEAIKKANSVNFSEEKLCKWLVQLLMALDYLHVNHILHRDVKHVILTLYMFDAGDFGLAKMLTSDDLASSVSNTANVPFIFSLSFLPIYPMALNQISGLWV</sequence>
<dbReference type="SUPFAM" id="SSF56112">
    <property type="entry name" value="Protein kinase-like (PK-like)"/>
    <property type="match status" value="1"/>
</dbReference>
<dbReference type="Gene3D" id="1.10.510.10">
    <property type="entry name" value="Transferase(Phosphotransferase) domain 1"/>
    <property type="match status" value="1"/>
</dbReference>
<feature type="non-terminal residue" evidence="6">
    <location>
        <position position="1"/>
    </location>
</feature>